<evidence type="ECO:0000313" key="2">
    <source>
        <dbReference type="Proteomes" id="UP000593567"/>
    </source>
</evidence>
<reference evidence="1" key="1">
    <citation type="submission" date="2020-06" db="EMBL/GenBank/DDBJ databases">
        <title>Draft genome of Bugula neritina, a colonial animal packing powerful symbionts and potential medicines.</title>
        <authorList>
            <person name="Rayko M."/>
        </authorList>
    </citation>
    <scope>NUCLEOTIDE SEQUENCE [LARGE SCALE GENOMIC DNA]</scope>
    <source>
        <strain evidence="1">Kwan_BN1</strain>
    </source>
</reference>
<comment type="caution">
    <text evidence="1">The sequence shown here is derived from an EMBL/GenBank/DDBJ whole genome shotgun (WGS) entry which is preliminary data.</text>
</comment>
<dbReference type="AlphaFoldDB" id="A0A7J7K0L4"/>
<gene>
    <name evidence="1" type="ORF">EB796_009934</name>
</gene>
<accession>A0A7J7K0L4</accession>
<dbReference type="EMBL" id="VXIV02001570">
    <property type="protein sequence ID" value="KAF6031777.1"/>
    <property type="molecule type" value="Genomic_DNA"/>
</dbReference>
<evidence type="ECO:0000313" key="1">
    <source>
        <dbReference type="EMBL" id="KAF6031777.1"/>
    </source>
</evidence>
<sequence>MFNEKADVIRLATGGPLSRDEAHSIKEHVNQLKQIHSMTMFQIFHVLVRIVSLSCQHVQLAKFAAANVEENL</sequence>
<dbReference type="Proteomes" id="UP000593567">
    <property type="component" value="Unassembled WGS sequence"/>
</dbReference>
<protein>
    <submittedName>
        <fullName evidence="1">Uncharacterized protein</fullName>
    </submittedName>
</protein>
<proteinExistence type="predicted"/>
<name>A0A7J7K0L4_BUGNE</name>
<organism evidence="1 2">
    <name type="scientific">Bugula neritina</name>
    <name type="common">Brown bryozoan</name>
    <name type="synonym">Sertularia neritina</name>
    <dbReference type="NCBI Taxonomy" id="10212"/>
    <lineage>
        <taxon>Eukaryota</taxon>
        <taxon>Metazoa</taxon>
        <taxon>Spiralia</taxon>
        <taxon>Lophotrochozoa</taxon>
        <taxon>Bryozoa</taxon>
        <taxon>Gymnolaemata</taxon>
        <taxon>Cheilostomatida</taxon>
        <taxon>Flustrina</taxon>
        <taxon>Buguloidea</taxon>
        <taxon>Bugulidae</taxon>
        <taxon>Bugula</taxon>
    </lineage>
</organism>
<keyword evidence="2" id="KW-1185">Reference proteome</keyword>